<name>A0A3G6T305_9FLAO</name>
<evidence type="ECO:0000256" key="1">
    <source>
        <dbReference type="SAM" id="SignalP"/>
    </source>
</evidence>
<protein>
    <recommendedName>
        <fullName evidence="4">DUF4412 domain-containing protein</fullName>
    </recommendedName>
</protein>
<gene>
    <name evidence="2" type="ORF">EG339_03490</name>
</gene>
<dbReference type="AlphaFoldDB" id="A0A3G6T305"/>
<dbReference type="GeneID" id="99063865"/>
<keyword evidence="1" id="KW-0732">Signal</keyword>
<organism evidence="2 3">
    <name type="scientific">Chryseobacterium bernardetii</name>
    <dbReference type="NCBI Taxonomy" id="1241978"/>
    <lineage>
        <taxon>Bacteria</taxon>
        <taxon>Pseudomonadati</taxon>
        <taxon>Bacteroidota</taxon>
        <taxon>Flavobacteriia</taxon>
        <taxon>Flavobacteriales</taxon>
        <taxon>Weeksellaceae</taxon>
        <taxon>Chryseobacterium group</taxon>
        <taxon>Chryseobacterium</taxon>
    </lineage>
</organism>
<sequence length="195" mass="22490">MKTINIKTTILFSVFISFLSCKAQQTFPLRTAVDNVPNLSYLKDTNNELQAYIGQYTSSYNGKQIILYITKENDKYFDLGDKKIYRDVLSIKYIVKNSTGNILQDTQNMNFQTNQYTHTIYSQWVADSGNKAIFNYRGTNCNVGWGKIILKKINSTHLSWEYKPNDIILDDSKCSPGTDINIYLPETKDLIFTKQ</sequence>
<accession>A0A3G6T305</accession>
<dbReference type="EMBL" id="CP033932">
    <property type="protein sequence ID" value="AZB23752.1"/>
    <property type="molecule type" value="Genomic_DNA"/>
</dbReference>
<reference evidence="3" key="1">
    <citation type="submission" date="2018-11" db="EMBL/GenBank/DDBJ databases">
        <title>Proposal to divide the Flavobacteriaceae and reorganize its genera based on Amino Acid Identity values calculated from whole genome sequences.</title>
        <authorList>
            <person name="Nicholson A.C."/>
            <person name="Gulvik C.A."/>
            <person name="Whitney A.M."/>
            <person name="Humrighouse B.W."/>
            <person name="Bell M."/>
            <person name="Holmes B."/>
            <person name="Steigerwalt A.G."/>
            <person name="Villarma A."/>
            <person name="Sheth M."/>
            <person name="Batra D."/>
            <person name="Pryor J."/>
            <person name="Bernardet J.-F."/>
            <person name="Hugo C."/>
            <person name="Kampfer P."/>
            <person name="Newman J."/>
            <person name="McQuiston J.R."/>
        </authorList>
    </citation>
    <scope>NUCLEOTIDE SEQUENCE [LARGE SCALE GENOMIC DNA]</scope>
    <source>
        <strain evidence="3">G0229</strain>
    </source>
</reference>
<evidence type="ECO:0000313" key="3">
    <source>
        <dbReference type="Proteomes" id="UP000271193"/>
    </source>
</evidence>
<feature type="chain" id="PRO_5017943873" description="DUF4412 domain-containing protein" evidence="1">
    <location>
        <begin position="24"/>
        <end position="195"/>
    </location>
</feature>
<evidence type="ECO:0000313" key="2">
    <source>
        <dbReference type="EMBL" id="AZB23752.1"/>
    </source>
</evidence>
<dbReference type="Proteomes" id="UP000271193">
    <property type="component" value="Chromosome"/>
</dbReference>
<proteinExistence type="predicted"/>
<dbReference type="RefSeq" id="WP_123868881.1">
    <property type="nucleotide sequence ID" value="NZ_CP033932.1"/>
</dbReference>
<dbReference type="KEGG" id="cben:EG339_03490"/>
<dbReference type="PROSITE" id="PS51257">
    <property type="entry name" value="PROKAR_LIPOPROTEIN"/>
    <property type="match status" value="1"/>
</dbReference>
<feature type="signal peptide" evidence="1">
    <location>
        <begin position="1"/>
        <end position="23"/>
    </location>
</feature>
<keyword evidence="3" id="KW-1185">Reference proteome</keyword>
<evidence type="ECO:0008006" key="4">
    <source>
        <dbReference type="Google" id="ProtNLM"/>
    </source>
</evidence>